<proteinExistence type="predicted"/>
<sequence>MRSAQMVKPSTNIEEKLDKFYLTFEQLSYFQTVNKSKKVILFLSMGCQNERADVLNVYQPSFKEAWKQAKKNAMKHADKSNRNYEWIKIDVVEKEEILTIEEFIQLISSTKKNYFRKGVSFDEHYQFSFLEQELNGNAIIQVDSQKKRGFIQQRNMQHYIKKHRPFLSKVTFLNRVKEVRIFNTRSFFYDEKGKLVTLKQTDLDNGRRNEELDQKQVKELITKSSTFLADQVQHNGKFIYGYFSCFDKEIHFYNILRHASTLYAMAEAYELFPNEDLKKAIQRGLSYLKDKGSRTYYKNGQELAYLIDGETPEKEEIKLGANAAAILALTKYQEVFDDKTYLPFAMMLGDGILQMQDHTGRFDHVLYTHSLELKERFRIVYYDGEAAFALMRLYAVNSDEKWITSVEKAFSYFIEKNHWRHHDHWLSYCTNELTKYRPKREYFIFGLKNVSNKLSFIYQRHTTYPTFLELTLAGWNMTKRMEVKGFSDLLTDGIQERIEQTIHKRADYQRNGFFYPETAMYFKNPKRILGSFFIRHHSFRSRIDDSEHYLSGYCAYYKFLTGVES</sequence>
<dbReference type="SUPFAM" id="SSF48208">
    <property type="entry name" value="Six-hairpin glycosidases"/>
    <property type="match status" value="1"/>
</dbReference>
<dbReference type="EMBL" id="JAMQJY010000005">
    <property type="protein sequence ID" value="MCM2677628.1"/>
    <property type="molecule type" value="Genomic_DNA"/>
</dbReference>
<comment type="caution">
    <text evidence="1">The sequence shown here is derived from an EMBL/GenBank/DDBJ whole genome shotgun (WGS) entry which is preliminary data.</text>
</comment>
<name>A0ABT0XNZ6_9BACI</name>
<dbReference type="RefSeq" id="WP_251611438.1">
    <property type="nucleotide sequence ID" value="NZ_JAMQJY010000005.1"/>
</dbReference>
<dbReference type="Proteomes" id="UP001203665">
    <property type="component" value="Unassembled WGS sequence"/>
</dbReference>
<protein>
    <recommendedName>
        <fullName evidence="3">Poly(Glycerol-phosphate) alpha-glucosyltransferase</fullName>
    </recommendedName>
</protein>
<accession>A0ABT0XNZ6</accession>
<keyword evidence="2" id="KW-1185">Reference proteome</keyword>
<evidence type="ECO:0008006" key="3">
    <source>
        <dbReference type="Google" id="ProtNLM"/>
    </source>
</evidence>
<dbReference type="Gene3D" id="1.50.10.10">
    <property type="match status" value="1"/>
</dbReference>
<evidence type="ECO:0000313" key="2">
    <source>
        <dbReference type="Proteomes" id="UP001203665"/>
    </source>
</evidence>
<dbReference type="InterPro" id="IPR008928">
    <property type="entry name" value="6-hairpin_glycosidase_sf"/>
</dbReference>
<reference evidence="1" key="1">
    <citation type="submission" date="2022-06" db="EMBL/GenBank/DDBJ databases">
        <title>Alkalicoccobacillus porphyridii sp. nov., isolated from a marine red alga, Porphyridium purpureum and reclassification of Shouchella plakortidis and Shouchella gibsonii as Alkalicoccobacillus plakortidis comb. nov. and Alkalicoccobacillus gibsonii comb. nov.</title>
        <authorList>
            <person name="Kim K.H."/>
            <person name="Lee J.K."/>
            <person name="Han D.M."/>
            <person name="Baek J.H."/>
            <person name="Jeon C.O."/>
        </authorList>
    </citation>
    <scope>NUCLEOTIDE SEQUENCE</scope>
    <source>
        <strain evidence="1">DSM 19153</strain>
    </source>
</reference>
<dbReference type="InterPro" id="IPR012341">
    <property type="entry name" value="6hp_glycosidase-like_sf"/>
</dbReference>
<organism evidence="1 2">
    <name type="scientific">Alkalicoccobacillus plakortidis</name>
    <dbReference type="NCBI Taxonomy" id="444060"/>
    <lineage>
        <taxon>Bacteria</taxon>
        <taxon>Bacillati</taxon>
        <taxon>Bacillota</taxon>
        <taxon>Bacilli</taxon>
        <taxon>Bacillales</taxon>
        <taxon>Bacillaceae</taxon>
        <taxon>Alkalicoccobacillus</taxon>
    </lineage>
</organism>
<gene>
    <name evidence="1" type="ORF">NDM98_20710</name>
</gene>
<evidence type="ECO:0000313" key="1">
    <source>
        <dbReference type="EMBL" id="MCM2677628.1"/>
    </source>
</evidence>